<feature type="domain" description="MaoC-like" evidence="1">
    <location>
        <begin position="6"/>
        <end position="94"/>
    </location>
</feature>
<dbReference type="PRINTS" id="PR01483">
    <property type="entry name" value="FASYNTHASE"/>
</dbReference>
<dbReference type="Proteomes" id="UP000199544">
    <property type="component" value="Unassembled WGS sequence"/>
</dbReference>
<dbReference type="EMBL" id="FNHW01000001">
    <property type="protein sequence ID" value="SDM75064.1"/>
    <property type="molecule type" value="Genomic_DNA"/>
</dbReference>
<evidence type="ECO:0000313" key="2">
    <source>
        <dbReference type="EMBL" id="SDM75064.1"/>
    </source>
</evidence>
<dbReference type="RefSeq" id="WP_090233963.1">
    <property type="nucleotide sequence ID" value="NZ_FNHW01000001.1"/>
</dbReference>
<dbReference type="InterPro" id="IPR003965">
    <property type="entry name" value="Fatty_acid_synthase"/>
</dbReference>
<dbReference type="InterPro" id="IPR029069">
    <property type="entry name" value="HotDog_dom_sf"/>
</dbReference>
<accession>A0A1G9VSC6</accession>
<dbReference type="GO" id="GO:0004312">
    <property type="term" value="F:fatty acid synthase activity"/>
    <property type="evidence" value="ECO:0007669"/>
    <property type="project" value="InterPro"/>
</dbReference>
<dbReference type="InterPro" id="IPR002539">
    <property type="entry name" value="MaoC-like_dom"/>
</dbReference>
<proteinExistence type="predicted"/>
<protein>
    <submittedName>
        <fullName evidence="2">3-hydroxybutyryl-CoA dehydratase</fullName>
    </submittedName>
</protein>
<evidence type="ECO:0000313" key="3">
    <source>
        <dbReference type="Proteomes" id="UP000199544"/>
    </source>
</evidence>
<dbReference type="PANTHER" id="PTHR43841:SF3">
    <property type="entry name" value="(3R)-HYDROXYACYL-ACP DEHYDRATASE SUBUNIT HADB"/>
    <property type="match status" value="1"/>
</dbReference>
<dbReference type="STRING" id="459525.SAMN04488137_1764"/>
<name>A0A1G9VSC6_9BACL</name>
<sequence length="115" mass="12616">MNILTFQITEKDIEQYAVISGDTNPIHLDIDAAKQHGFPDRVAHGMLTISKVLGVLSNDVLSPYEAITDYNFSFSAPVFAGNQITLSIKQTKNSISVSGECEDKKVIKGFVRLAE</sequence>
<keyword evidence="3" id="KW-1185">Reference proteome</keyword>
<dbReference type="AlphaFoldDB" id="A0A1G9VSC6"/>
<dbReference type="SUPFAM" id="SSF54637">
    <property type="entry name" value="Thioesterase/thiol ester dehydrase-isomerase"/>
    <property type="match status" value="1"/>
</dbReference>
<dbReference type="Pfam" id="PF01575">
    <property type="entry name" value="MaoC_dehydratas"/>
    <property type="match status" value="1"/>
</dbReference>
<dbReference type="Gene3D" id="3.10.129.10">
    <property type="entry name" value="Hotdog Thioesterase"/>
    <property type="match status" value="1"/>
</dbReference>
<gene>
    <name evidence="2" type="ORF">SAMN04488137_1764</name>
</gene>
<dbReference type="OrthoDB" id="9801625at2"/>
<evidence type="ECO:0000259" key="1">
    <source>
        <dbReference type="Pfam" id="PF01575"/>
    </source>
</evidence>
<dbReference type="GO" id="GO:0005835">
    <property type="term" value="C:fatty acid synthase complex"/>
    <property type="evidence" value="ECO:0007669"/>
    <property type="project" value="InterPro"/>
</dbReference>
<dbReference type="PANTHER" id="PTHR43841">
    <property type="entry name" value="3-HYDROXYACYL-THIOESTER DEHYDRATASE HTDX-RELATED"/>
    <property type="match status" value="1"/>
</dbReference>
<organism evidence="2 3">
    <name type="scientific">Fictibacillus solisalsi</name>
    <dbReference type="NCBI Taxonomy" id="459525"/>
    <lineage>
        <taxon>Bacteria</taxon>
        <taxon>Bacillati</taxon>
        <taxon>Bacillota</taxon>
        <taxon>Bacilli</taxon>
        <taxon>Bacillales</taxon>
        <taxon>Fictibacillaceae</taxon>
        <taxon>Fictibacillus</taxon>
    </lineage>
</organism>
<reference evidence="3" key="1">
    <citation type="submission" date="2016-10" db="EMBL/GenBank/DDBJ databases">
        <authorList>
            <person name="Varghese N."/>
            <person name="Submissions S."/>
        </authorList>
    </citation>
    <scope>NUCLEOTIDE SEQUENCE [LARGE SCALE GENOMIC DNA]</scope>
    <source>
        <strain evidence="3">CGMCC 1.6854</strain>
    </source>
</reference>
<dbReference type="GO" id="GO:0006633">
    <property type="term" value="P:fatty acid biosynthetic process"/>
    <property type="evidence" value="ECO:0007669"/>
    <property type="project" value="InterPro"/>
</dbReference>